<dbReference type="InterPro" id="IPR036188">
    <property type="entry name" value="FAD/NAD-bd_sf"/>
</dbReference>
<dbReference type="SUPFAM" id="SSF51905">
    <property type="entry name" value="FAD/NAD(P)-binding domain"/>
    <property type="match status" value="1"/>
</dbReference>
<dbReference type="PANTHER" id="PTHR42923">
    <property type="entry name" value="PROTOPORPHYRINOGEN OXIDASE"/>
    <property type="match status" value="1"/>
</dbReference>
<comment type="caution">
    <text evidence="2">The sequence shown here is derived from an EMBL/GenBank/DDBJ whole genome shotgun (WGS) entry which is preliminary data.</text>
</comment>
<name>A0ABU6K5Q3_9RHOO</name>
<dbReference type="InterPro" id="IPR002937">
    <property type="entry name" value="Amino_oxidase"/>
</dbReference>
<dbReference type="RefSeq" id="WP_327599878.1">
    <property type="nucleotide sequence ID" value="NZ_JAYXHS010000002.1"/>
</dbReference>
<evidence type="ECO:0000313" key="2">
    <source>
        <dbReference type="EMBL" id="MEC5386924.1"/>
    </source>
</evidence>
<proteinExistence type="predicted"/>
<dbReference type="EMBL" id="JAYXHS010000002">
    <property type="protein sequence ID" value="MEC5386924.1"/>
    <property type="molecule type" value="Genomic_DNA"/>
</dbReference>
<gene>
    <name evidence="2" type="primary">hpnE</name>
    <name evidence="2" type="ORF">VVD49_14410</name>
</gene>
<dbReference type="NCBIfam" id="TIGR03467">
    <property type="entry name" value="HpnE"/>
    <property type="match status" value="1"/>
</dbReference>
<evidence type="ECO:0000259" key="1">
    <source>
        <dbReference type="Pfam" id="PF01593"/>
    </source>
</evidence>
<feature type="domain" description="Amine oxidase" evidence="1">
    <location>
        <begin position="13"/>
        <end position="428"/>
    </location>
</feature>
<organism evidence="2 3">
    <name type="scientific">Uliginosibacterium silvisoli</name>
    <dbReference type="NCBI Taxonomy" id="3114758"/>
    <lineage>
        <taxon>Bacteria</taxon>
        <taxon>Pseudomonadati</taxon>
        <taxon>Pseudomonadota</taxon>
        <taxon>Betaproteobacteria</taxon>
        <taxon>Rhodocyclales</taxon>
        <taxon>Zoogloeaceae</taxon>
        <taxon>Uliginosibacterium</taxon>
    </lineage>
</organism>
<protein>
    <submittedName>
        <fullName evidence="2">Hydroxysqualene dehydroxylase HpnE</fullName>
        <ecNumber evidence="2">1.17.8.1</ecNumber>
    </submittedName>
</protein>
<evidence type="ECO:0000313" key="3">
    <source>
        <dbReference type="Proteomes" id="UP001331561"/>
    </source>
</evidence>
<dbReference type="PRINTS" id="PR00419">
    <property type="entry name" value="ADXRDTASE"/>
</dbReference>
<dbReference type="Pfam" id="PF01593">
    <property type="entry name" value="Amino_oxidase"/>
    <property type="match status" value="1"/>
</dbReference>
<dbReference type="PANTHER" id="PTHR42923:SF47">
    <property type="entry name" value="BLR3003 PROTEIN"/>
    <property type="match status" value="1"/>
</dbReference>
<accession>A0ABU6K5Q3</accession>
<keyword evidence="3" id="KW-1185">Reference proteome</keyword>
<dbReference type="Proteomes" id="UP001331561">
    <property type="component" value="Unassembled WGS sequence"/>
</dbReference>
<dbReference type="GO" id="GO:0016491">
    <property type="term" value="F:oxidoreductase activity"/>
    <property type="evidence" value="ECO:0007669"/>
    <property type="project" value="UniProtKB-KW"/>
</dbReference>
<dbReference type="InterPro" id="IPR050464">
    <property type="entry name" value="Zeta_carotene_desat/Oxidored"/>
</dbReference>
<reference evidence="2 3" key="1">
    <citation type="submission" date="2024-01" db="EMBL/GenBank/DDBJ databases">
        <title>Uliginosibacterium soil sp. nov.</title>
        <authorList>
            <person name="Lv Y."/>
        </authorList>
    </citation>
    <scope>NUCLEOTIDE SEQUENCE [LARGE SCALE GENOMIC DNA]</scope>
    <source>
        <strain evidence="2 3">H3</strain>
    </source>
</reference>
<dbReference type="InterPro" id="IPR017830">
    <property type="entry name" value="SQase_HpnE"/>
</dbReference>
<dbReference type="EC" id="1.17.8.1" evidence="2"/>
<keyword evidence="2" id="KW-0560">Oxidoreductase</keyword>
<dbReference type="Gene3D" id="3.50.50.60">
    <property type="entry name" value="FAD/NAD(P)-binding domain"/>
    <property type="match status" value="1"/>
</dbReference>
<sequence length="443" mass="48282">MSTRVAIVGAGYAGLAAAVELARAGIQVTVFESSRTLGGRARVVEKDGHRIDNGQHILIGAYTETLRLLRFLRVPAGRLISRPFTLHVPGRLDFRAANLPAPFHLAVGLLKSRQMSWADRFAVVRMMRSLKRMRYELPQDCSVSQLLADTKQTPILRELLWEPLCVAALNTPADEASAQVFINVLKDSLAGSASDSELLIPRVDLSELLPVPALQFLALQGGTVNIATPVKGIELDEDGEFRIVGNPFEGERFSHVVLAVGPYHVSDLLAGFPELSMLRQQVDAMEHQPITTVYLEYDESVRLPEPMVAVANSSVQWLFDRGQLGGPKGLLAAVISARGPHSELSREELGLRAHQAVEAMIPRLAAPKWSTVITEKRATFSCSPSVLRPLHITPIRNLVLAGDYVQSPYPATIETAVRSGLNAARHILRLIKADSEAAESAAD</sequence>